<name>S9QRT6_CYSF2</name>
<comment type="caution">
    <text evidence="2">The sequence shown here is derived from an EMBL/GenBank/DDBJ whole genome shotgun (WGS) entry which is preliminary data.</text>
</comment>
<organism evidence="2 3">
    <name type="scientific">Cystobacter fuscus (strain ATCC 25194 / DSM 2262 / NBRC 100088 / M29)</name>
    <dbReference type="NCBI Taxonomy" id="1242864"/>
    <lineage>
        <taxon>Bacteria</taxon>
        <taxon>Pseudomonadati</taxon>
        <taxon>Myxococcota</taxon>
        <taxon>Myxococcia</taxon>
        <taxon>Myxococcales</taxon>
        <taxon>Cystobacterineae</taxon>
        <taxon>Archangiaceae</taxon>
        <taxon>Cystobacter</taxon>
    </lineage>
</organism>
<evidence type="ECO:0000256" key="1">
    <source>
        <dbReference type="SAM" id="MobiDB-lite"/>
    </source>
</evidence>
<proteinExistence type="predicted"/>
<accession>S9QRT6</accession>
<gene>
    <name evidence="2" type="ORF">D187_002828</name>
</gene>
<dbReference type="AlphaFoldDB" id="S9QRT6"/>
<sequence length="54" mass="5623">MTAPGLPGELNGFLKNRSKKPGTDTQKSSSPSRSAPGVEAEVDGPDTEQHATSR</sequence>
<protein>
    <submittedName>
        <fullName evidence="2">Uncharacterized protein</fullName>
    </submittedName>
</protein>
<dbReference type="Proteomes" id="UP000011682">
    <property type="component" value="Unassembled WGS sequence"/>
</dbReference>
<keyword evidence="3" id="KW-1185">Reference proteome</keyword>
<feature type="compositionally biased region" description="Polar residues" evidence="1">
    <location>
        <begin position="23"/>
        <end position="33"/>
    </location>
</feature>
<reference evidence="2" key="1">
    <citation type="submission" date="2013-05" db="EMBL/GenBank/DDBJ databases">
        <title>Genome assembly of Cystobacter fuscus DSM 2262.</title>
        <authorList>
            <person name="Sharma G."/>
            <person name="Khatri I."/>
            <person name="Kaur C."/>
            <person name="Mayilraj S."/>
            <person name="Subramanian S."/>
        </authorList>
    </citation>
    <scope>NUCLEOTIDE SEQUENCE [LARGE SCALE GENOMIC DNA]</scope>
    <source>
        <strain evidence="2">DSM 2262</strain>
    </source>
</reference>
<evidence type="ECO:0000313" key="3">
    <source>
        <dbReference type="Proteomes" id="UP000011682"/>
    </source>
</evidence>
<dbReference type="EMBL" id="ANAH02000017">
    <property type="protein sequence ID" value="EPX59338.1"/>
    <property type="molecule type" value="Genomic_DNA"/>
</dbReference>
<evidence type="ECO:0000313" key="2">
    <source>
        <dbReference type="EMBL" id="EPX59338.1"/>
    </source>
</evidence>
<feature type="region of interest" description="Disordered" evidence="1">
    <location>
        <begin position="1"/>
        <end position="54"/>
    </location>
</feature>